<keyword evidence="2" id="KW-0813">Transport</keyword>
<organism evidence="10 11">
    <name type="scientific">Stappia sediminis</name>
    <dbReference type="NCBI Taxonomy" id="2692190"/>
    <lineage>
        <taxon>Bacteria</taxon>
        <taxon>Pseudomonadati</taxon>
        <taxon>Pseudomonadota</taxon>
        <taxon>Alphaproteobacteria</taxon>
        <taxon>Hyphomicrobiales</taxon>
        <taxon>Stappiaceae</taxon>
        <taxon>Stappia</taxon>
    </lineage>
</organism>
<feature type="transmembrane region" description="Helical" evidence="9">
    <location>
        <begin position="29"/>
        <end position="47"/>
    </location>
</feature>
<keyword evidence="4" id="KW-0997">Cell inner membrane</keyword>
<keyword evidence="11" id="KW-1185">Reference proteome</keyword>
<evidence type="ECO:0000256" key="9">
    <source>
        <dbReference type="SAM" id="Phobius"/>
    </source>
</evidence>
<gene>
    <name evidence="10" type="ORF">GR183_11935</name>
</gene>
<dbReference type="AlphaFoldDB" id="A0A7X3LV13"/>
<accession>A0A7X3LV13</accession>
<dbReference type="Pfam" id="PF04143">
    <property type="entry name" value="Sulf_transp"/>
    <property type="match status" value="1"/>
</dbReference>
<feature type="transmembrane region" description="Helical" evidence="9">
    <location>
        <begin position="99"/>
        <end position="120"/>
    </location>
</feature>
<evidence type="ECO:0000256" key="7">
    <source>
        <dbReference type="ARBA" id="ARBA00023136"/>
    </source>
</evidence>
<feature type="transmembrane region" description="Helical" evidence="9">
    <location>
        <begin position="174"/>
        <end position="199"/>
    </location>
</feature>
<evidence type="ECO:0000256" key="6">
    <source>
        <dbReference type="ARBA" id="ARBA00022989"/>
    </source>
</evidence>
<keyword evidence="5 9" id="KW-0812">Transmembrane</keyword>
<evidence type="ECO:0000313" key="10">
    <source>
        <dbReference type="EMBL" id="MXN65614.1"/>
    </source>
</evidence>
<evidence type="ECO:0000313" key="11">
    <source>
        <dbReference type="Proteomes" id="UP000433101"/>
    </source>
</evidence>
<sequence>MFGFAAQRSDFCLRAATIEFWNFRNGPRFPVWLAVFGSALLAVQLLVRNDMLDEASVRQLSNAGSMSGAVVGGMLFGTGMILARGCASRLLVLSATGNMRALVTGLLLTVVAQASLTGALSPLREEISRWWIVDPATRNLSAQLPTFSGELTGLAIVVLAIVIAFSRKMPTSKLVFGAIVGLSVAAGWAFTSALSAVAFDPVPVESITFTGPSADTLMALINTPDLPLSFGIGLVPGVFAGSALAAATSGTFRIQSFSPETGMARYLAGAILMGFGGMLAGGCAVGAGITGGSVLSLTAWVALLAMWLSAGVTDRLMRYLPSSDRLSASAQTETATI</sequence>
<dbReference type="PANTHER" id="PTHR30574">
    <property type="entry name" value="INNER MEMBRANE PROTEIN YEDE"/>
    <property type="match status" value="1"/>
</dbReference>
<keyword evidence="7 9" id="KW-0472">Membrane</keyword>
<name>A0A7X3LV13_9HYPH</name>
<feature type="transmembrane region" description="Helical" evidence="9">
    <location>
        <begin position="140"/>
        <end position="162"/>
    </location>
</feature>
<dbReference type="PANTHER" id="PTHR30574:SF1">
    <property type="entry name" value="SULPHUR TRANSPORT DOMAIN-CONTAINING PROTEIN"/>
    <property type="match status" value="1"/>
</dbReference>
<proteinExistence type="inferred from homology"/>
<evidence type="ECO:0000256" key="5">
    <source>
        <dbReference type="ARBA" id="ARBA00022692"/>
    </source>
</evidence>
<comment type="caution">
    <text evidence="10">The sequence shown here is derived from an EMBL/GenBank/DDBJ whole genome shotgun (WGS) entry which is preliminary data.</text>
</comment>
<comment type="subcellular location">
    <subcellularLocation>
        <location evidence="1">Cell inner membrane</location>
        <topology evidence="1">Multi-pass membrane protein</topology>
    </subcellularLocation>
</comment>
<evidence type="ECO:0000256" key="8">
    <source>
        <dbReference type="ARBA" id="ARBA00035655"/>
    </source>
</evidence>
<dbReference type="GO" id="GO:0005886">
    <property type="term" value="C:plasma membrane"/>
    <property type="evidence" value="ECO:0007669"/>
    <property type="project" value="UniProtKB-SubCell"/>
</dbReference>
<feature type="transmembrane region" description="Helical" evidence="9">
    <location>
        <begin position="266"/>
        <end position="289"/>
    </location>
</feature>
<feature type="transmembrane region" description="Helical" evidence="9">
    <location>
        <begin position="67"/>
        <end position="87"/>
    </location>
</feature>
<comment type="similarity">
    <text evidence="8">Belongs to the TsuA/YedE (TC 9.B.102) family.</text>
</comment>
<dbReference type="InterPro" id="IPR007272">
    <property type="entry name" value="Sulf_transp_TsuA/YedE"/>
</dbReference>
<evidence type="ECO:0000256" key="4">
    <source>
        <dbReference type="ARBA" id="ARBA00022519"/>
    </source>
</evidence>
<evidence type="ECO:0000256" key="2">
    <source>
        <dbReference type="ARBA" id="ARBA00022448"/>
    </source>
</evidence>
<keyword evidence="6 9" id="KW-1133">Transmembrane helix</keyword>
<feature type="transmembrane region" description="Helical" evidence="9">
    <location>
        <begin position="295"/>
        <end position="313"/>
    </location>
</feature>
<evidence type="ECO:0000256" key="3">
    <source>
        <dbReference type="ARBA" id="ARBA00022475"/>
    </source>
</evidence>
<protein>
    <submittedName>
        <fullName evidence="10">YeeE/YedE family protein</fullName>
    </submittedName>
</protein>
<evidence type="ECO:0000256" key="1">
    <source>
        <dbReference type="ARBA" id="ARBA00004429"/>
    </source>
</evidence>
<keyword evidence="3" id="KW-1003">Cell membrane</keyword>
<reference evidence="10 11" key="1">
    <citation type="submission" date="2019-12" db="EMBL/GenBank/DDBJ databases">
        <authorList>
            <person name="Li M."/>
        </authorList>
    </citation>
    <scope>NUCLEOTIDE SEQUENCE [LARGE SCALE GENOMIC DNA]</scope>
    <source>
        <strain evidence="10 11">GBMRC 2046</strain>
    </source>
</reference>
<feature type="transmembrane region" description="Helical" evidence="9">
    <location>
        <begin position="228"/>
        <end position="254"/>
    </location>
</feature>
<dbReference type="Proteomes" id="UP000433101">
    <property type="component" value="Unassembled WGS sequence"/>
</dbReference>
<dbReference type="EMBL" id="WUMV01000004">
    <property type="protein sequence ID" value="MXN65614.1"/>
    <property type="molecule type" value="Genomic_DNA"/>
</dbReference>